<dbReference type="PRINTS" id="PR00368">
    <property type="entry name" value="FADPNR"/>
</dbReference>
<keyword evidence="7" id="KW-0560">Oxidoreductase</keyword>
<evidence type="ECO:0000256" key="4">
    <source>
        <dbReference type="ARBA" id="ARBA00022630"/>
    </source>
</evidence>
<dbReference type="EMBL" id="RLII01000010">
    <property type="protein sequence ID" value="RXE58977.1"/>
    <property type="molecule type" value="Genomic_DNA"/>
</dbReference>
<dbReference type="InterPro" id="IPR001155">
    <property type="entry name" value="OxRdtase_FMN_N"/>
</dbReference>
<evidence type="ECO:0000256" key="2">
    <source>
        <dbReference type="ARBA" id="ARBA00001966"/>
    </source>
</evidence>
<keyword evidence="6" id="KW-0479">Metal-binding</keyword>
<keyword evidence="9" id="KW-0411">Iron-sulfur</keyword>
<evidence type="ECO:0000256" key="1">
    <source>
        <dbReference type="ARBA" id="ARBA00001917"/>
    </source>
</evidence>
<dbReference type="Pfam" id="PF07992">
    <property type="entry name" value="Pyr_redox_2"/>
    <property type="match status" value="1"/>
</dbReference>
<keyword evidence="5" id="KW-0288">FMN</keyword>
<dbReference type="Pfam" id="PF00724">
    <property type="entry name" value="Oxidored_FMN"/>
    <property type="match status" value="1"/>
</dbReference>
<protein>
    <submittedName>
        <fullName evidence="12">FAD-dependent oxidoreductase</fullName>
    </submittedName>
</protein>
<reference evidence="13" key="1">
    <citation type="submission" date="2018-11" db="EMBL/GenBank/DDBJ databases">
        <title>Genome sequencing of a novel mesophilic and cellulolytic organism within the genus Hungateiclostridium.</title>
        <authorList>
            <person name="Rettenmaier R."/>
            <person name="Liebl W."/>
            <person name="Zverlov V."/>
        </authorList>
    </citation>
    <scope>NUCLEOTIDE SEQUENCE [LARGE SCALE GENOMIC DNA]</scope>
    <source>
        <strain evidence="13">N2K1</strain>
    </source>
</reference>
<evidence type="ECO:0000313" key="12">
    <source>
        <dbReference type="EMBL" id="RXE58977.1"/>
    </source>
</evidence>
<proteinExistence type="inferred from homology"/>
<keyword evidence="13" id="KW-1185">Reference proteome</keyword>
<evidence type="ECO:0000256" key="9">
    <source>
        <dbReference type="ARBA" id="ARBA00023014"/>
    </source>
</evidence>
<dbReference type="InterPro" id="IPR051793">
    <property type="entry name" value="NADH:flavin_oxidoreductase"/>
</dbReference>
<dbReference type="RefSeq" id="WP_069195994.1">
    <property type="nucleotide sequence ID" value="NZ_RLII01000010.1"/>
</dbReference>
<evidence type="ECO:0000259" key="10">
    <source>
        <dbReference type="Pfam" id="PF00724"/>
    </source>
</evidence>
<name>A0A4Q0I574_9FIRM</name>
<gene>
    <name evidence="12" type="ORF">EFD62_09255</name>
</gene>
<dbReference type="Proteomes" id="UP000289166">
    <property type="component" value="Unassembled WGS sequence"/>
</dbReference>
<evidence type="ECO:0000256" key="5">
    <source>
        <dbReference type="ARBA" id="ARBA00022643"/>
    </source>
</evidence>
<evidence type="ECO:0000256" key="6">
    <source>
        <dbReference type="ARBA" id="ARBA00022723"/>
    </source>
</evidence>
<dbReference type="Gene3D" id="3.50.50.60">
    <property type="entry name" value="FAD/NAD(P)-binding domain"/>
    <property type="match status" value="1"/>
</dbReference>
<feature type="domain" description="NADH:flavin oxidoreductase/NADH oxidase N-terminal" evidence="10">
    <location>
        <begin position="5"/>
        <end position="337"/>
    </location>
</feature>
<dbReference type="GO" id="GO:0010181">
    <property type="term" value="F:FMN binding"/>
    <property type="evidence" value="ECO:0007669"/>
    <property type="project" value="InterPro"/>
</dbReference>
<evidence type="ECO:0000256" key="3">
    <source>
        <dbReference type="ARBA" id="ARBA00011048"/>
    </source>
</evidence>
<dbReference type="SUPFAM" id="SSF51905">
    <property type="entry name" value="FAD/NAD(P)-binding domain"/>
    <property type="match status" value="1"/>
</dbReference>
<dbReference type="PANTHER" id="PTHR42917">
    <property type="entry name" value="2,4-DIENOYL-COA REDUCTASE"/>
    <property type="match status" value="1"/>
</dbReference>
<organism evidence="12 13">
    <name type="scientific">Acetivibrio mesophilus</name>
    <dbReference type="NCBI Taxonomy" id="2487273"/>
    <lineage>
        <taxon>Bacteria</taxon>
        <taxon>Bacillati</taxon>
        <taxon>Bacillota</taxon>
        <taxon>Clostridia</taxon>
        <taxon>Eubacteriales</taxon>
        <taxon>Oscillospiraceae</taxon>
        <taxon>Acetivibrio</taxon>
    </lineage>
</organism>
<sequence length="645" mass="70726">MAYDKLFEPGYIGKLKIKNRLVMSPMNTQFSTGDPSVLSERYFEYYKARAKGGVGLIITTHVKAEKNIDPYPLTYGYATLDTASQIKYFNEITEMAHRYDAKIAIELSPGTGRLADATLKDRWPVGPSEIEILGMPGVKTRALTKDEIQGLVEAYGKAAGLAKQAGFDIIYVHFTAYLGDQFLSSVWNHRTDEYGGSLENRMRFLLECIESARKSVGNDFPMIVGLALDHGFPGGRELGETIEIAKRLKGIGIDTLHLRRGSYDNMNLLIPTEYMEDGVSVDYAAKVREEAGVQVISDGNISDPVLAHKLVQENKLDFVGLGRSLLADPEWVNKVRVDKKEDIIPCVRCMQCINRVFFGQFAACSVNPVLGKEYLSPILPAKKPKNVLVIGGGMAGMAFAKMAEEKGHDVTLLESTSKLGGHLLEGAVMDHKKEVDAYCEHLVREIEGSGVKVKYNTRATKELVKELKPDAVVVATGSVPIIPQVPGIDRPNVRIATALAKEGQETGQNVIIVGGGLVGCETGLHLAQKGKNVTIIDMLPEVAQDVIYMARFSLLEAFRNKGIETQGGLKLTEITESGIIVEDANGNKKEMVCDTVVIAVGLKADDTLYNELVNEFDEVYRIGDCIKARKFIDAIQEAFQVAADI</sequence>
<dbReference type="OrthoDB" id="9772736at2"/>
<dbReference type="CDD" id="cd02803">
    <property type="entry name" value="OYE_like_FMN_family"/>
    <property type="match status" value="1"/>
</dbReference>
<feature type="domain" description="FAD/NAD(P)-binding" evidence="11">
    <location>
        <begin position="386"/>
        <end position="612"/>
    </location>
</feature>
<evidence type="ECO:0000259" key="11">
    <source>
        <dbReference type="Pfam" id="PF07992"/>
    </source>
</evidence>
<dbReference type="InterPro" id="IPR013785">
    <property type="entry name" value="Aldolase_TIM"/>
</dbReference>
<keyword evidence="8" id="KW-0408">Iron</keyword>
<dbReference type="InterPro" id="IPR036188">
    <property type="entry name" value="FAD/NAD-bd_sf"/>
</dbReference>
<dbReference type="GO" id="GO:0016491">
    <property type="term" value="F:oxidoreductase activity"/>
    <property type="evidence" value="ECO:0007669"/>
    <property type="project" value="UniProtKB-KW"/>
</dbReference>
<accession>A0A4Q0I574</accession>
<evidence type="ECO:0000313" key="13">
    <source>
        <dbReference type="Proteomes" id="UP000289166"/>
    </source>
</evidence>
<dbReference type="PANTHER" id="PTHR42917:SF2">
    <property type="entry name" value="2,4-DIENOYL-COA REDUCTASE [(2E)-ENOYL-COA-PRODUCING]"/>
    <property type="match status" value="1"/>
</dbReference>
<dbReference type="PRINTS" id="PR00411">
    <property type="entry name" value="PNDRDTASEI"/>
</dbReference>
<keyword evidence="4" id="KW-0285">Flavoprotein</keyword>
<dbReference type="Gene3D" id="3.40.50.720">
    <property type="entry name" value="NAD(P)-binding Rossmann-like Domain"/>
    <property type="match status" value="1"/>
</dbReference>
<evidence type="ECO:0000256" key="8">
    <source>
        <dbReference type="ARBA" id="ARBA00023004"/>
    </source>
</evidence>
<dbReference type="GO" id="GO:0046872">
    <property type="term" value="F:metal ion binding"/>
    <property type="evidence" value="ECO:0007669"/>
    <property type="project" value="UniProtKB-KW"/>
</dbReference>
<dbReference type="SUPFAM" id="SSF51395">
    <property type="entry name" value="FMN-linked oxidoreductases"/>
    <property type="match status" value="1"/>
</dbReference>
<comment type="similarity">
    <text evidence="3">In the N-terminal section; belongs to the NADH:flavin oxidoreductase/NADH oxidase family.</text>
</comment>
<dbReference type="AlphaFoldDB" id="A0A4Q0I574"/>
<comment type="cofactor">
    <cofactor evidence="2">
        <name>[4Fe-4S] cluster</name>
        <dbReference type="ChEBI" id="CHEBI:49883"/>
    </cofactor>
</comment>
<comment type="cofactor">
    <cofactor evidence="1">
        <name>FMN</name>
        <dbReference type="ChEBI" id="CHEBI:58210"/>
    </cofactor>
</comment>
<evidence type="ECO:0000256" key="7">
    <source>
        <dbReference type="ARBA" id="ARBA00023002"/>
    </source>
</evidence>
<dbReference type="GO" id="GO:0051536">
    <property type="term" value="F:iron-sulfur cluster binding"/>
    <property type="evidence" value="ECO:0007669"/>
    <property type="project" value="UniProtKB-KW"/>
</dbReference>
<comment type="caution">
    <text evidence="12">The sequence shown here is derived from an EMBL/GenBank/DDBJ whole genome shotgun (WGS) entry which is preliminary data.</text>
</comment>
<dbReference type="Gene3D" id="3.20.20.70">
    <property type="entry name" value="Aldolase class I"/>
    <property type="match status" value="1"/>
</dbReference>
<dbReference type="InterPro" id="IPR023753">
    <property type="entry name" value="FAD/NAD-binding_dom"/>
</dbReference>